<proteinExistence type="predicted"/>
<accession>A0A175YKI5</accession>
<protein>
    <recommendedName>
        <fullName evidence="3">TF-B3 domain-containing protein</fullName>
    </recommendedName>
</protein>
<organism evidence="2">
    <name type="scientific">Daucus carota subsp. sativus</name>
    <name type="common">Carrot</name>
    <dbReference type="NCBI Taxonomy" id="79200"/>
    <lineage>
        <taxon>Eukaryota</taxon>
        <taxon>Viridiplantae</taxon>
        <taxon>Streptophyta</taxon>
        <taxon>Embryophyta</taxon>
        <taxon>Tracheophyta</taxon>
        <taxon>Spermatophyta</taxon>
        <taxon>Magnoliopsida</taxon>
        <taxon>eudicotyledons</taxon>
        <taxon>Gunneridae</taxon>
        <taxon>Pentapetalae</taxon>
        <taxon>asterids</taxon>
        <taxon>campanulids</taxon>
        <taxon>Apiales</taxon>
        <taxon>Apiaceae</taxon>
        <taxon>Apioideae</taxon>
        <taxon>Scandiceae</taxon>
        <taxon>Daucinae</taxon>
        <taxon>Daucus</taxon>
        <taxon>Daucus sect. Daucus</taxon>
    </lineage>
</organism>
<feature type="region of interest" description="Disordered" evidence="1">
    <location>
        <begin position="267"/>
        <end position="289"/>
    </location>
</feature>
<comment type="caution">
    <text evidence="2">The sequence shown here is derived from an EMBL/GenBank/DDBJ whole genome shotgun (WGS) entry which is preliminary data.</text>
</comment>
<dbReference type="AlphaFoldDB" id="A0A175YKI5"/>
<name>A0A175YKI5_DAUCS</name>
<dbReference type="EMBL" id="LNRQ01000008">
    <property type="protein sequence ID" value="KZM84085.1"/>
    <property type="molecule type" value="Genomic_DNA"/>
</dbReference>
<evidence type="ECO:0008006" key="3">
    <source>
        <dbReference type="Google" id="ProtNLM"/>
    </source>
</evidence>
<reference evidence="2" key="1">
    <citation type="journal article" date="2016" name="Nat. Genet.">
        <title>A high-quality carrot genome assembly provides new insights into carotenoid accumulation and asterid genome evolution.</title>
        <authorList>
            <person name="Iorizzo M."/>
            <person name="Ellison S."/>
            <person name="Senalik D."/>
            <person name="Zeng P."/>
            <person name="Satapoomin P."/>
            <person name="Huang J."/>
            <person name="Bowman M."/>
            <person name="Iovene M."/>
            <person name="Sanseverino W."/>
            <person name="Cavagnaro P."/>
            <person name="Yildiz M."/>
            <person name="Macko-Podgorni A."/>
            <person name="Moranska E."/>
            <person name="Grzebelus E."/>
            <person name="Grzebelus D."/>
            <person name="Ashrafi H."/>
            <person name="Zheng Z."/>
            <person name="Cheng S."/>
            <person name="Spooner D."/>
            <person name="Van Deynze A."/>
            <person name="Simon P."/>
        </authorList>
    </citation>
    <scope>NUCLEOTIDE SEQUENCE [LARGE SCALE GENOMIC DNA]</scope>
    <source>
        <tissue evidence="2">Leaf</tissue>
    </source>
</reference>
<evidence type="ECO:0000256" key="1">
    <source>
        <dbReference type="SAM" id="MobiDB-lite"/>
    </source>
</evidence>
<sequence>MLVPNELVQSCCLENVRECRLRLSNSLDFPVKFNAAERKIEGVEKMLSVLVINKFLPVLIDYIGFNCFTLTFFSDDGFQCDPSRVTESKDSRILEGSVEDQQNSDCRDYATLVVFGRTYDRQPVFYEIHENTIRRLSNRNKGDPKGFDIGDPNLSAGTLWLNMGFKSYPFMFEYRNGAIPFGFSVKTGVSLPRDCVCVLSDGYTVPVKHSENQRGLLGLRSLFADNKIEHSDIVVVSYMRNGVFKLRAFKKRGMEILLKTTAQGSQMLTKRKERGNESEASAANARSDEAKKAKVMTEEVISQVGGVEGIQPVIQHSSSTNRLKWDIIIKPSHLDRIVHGVNVSTVYKNITKSWNNRDIITVNCTTGIVNMVVRRNNGRITIHEGCNTFVEIMKP</sequence>
<dbReference type="Gramene" id="KZM84085">
    <property type="protein sequence ID" value="KZM84085"/>
    <property type="gene ID" value="DCAR_028493"/>
</dbReference>
<evidence type="ECO:0000313" key="2">
    <source>
        <dbReference type="EMBL" id="KZM84085.1"/>
    </source>
</evidence>
<gene>
    <name evidence="2" type="ORF">DCAR_028493</name>
</gene>